<dbReference type="PANTHER" id="PTHR43649">
    <property type="entry name" value="ARABINOSE-BINDING PROTEIN-RELATED"/>
    <property type="match status" value="1"/>
</dbReference>
<comment type="caution">
    <text evidence="4">The sequence shown here is derived from an EMBL/GenBank/DDBJ whole genome shotgun (WGS) entry which is preliminary data.</text>
</comment>
<feature type="signal peptide" evidence="3">
    <location>
        <begin position="1"/>
        <end position="22"/>
    </location>
</feature>
<accession>A0ABS4IM65</accession>
<dbReference type="PROSITE" id="PS51257">
    <property type="entry name" value="PROKAR_LIPOPROTEIN"/>
    <property type="match status" value="1"/>
</dbReference>
<evidence type="ECO:0000256" key="1">
    <source>
        <dbReference type="ARBA" id="ARBA00022729"/>
    </source>
</evidence>
<organism evidence="4 5">
    <name type="scientific">Paenibacillus eucommiae</name>
    <dbReference type="NCBI Taxonomy" id="1355755"/>
    <lineage>
        <taxon>Bacteria</taxon>
        <taxon>Bacillati</taxon>
        <taxon>Bacillota</taxon>
        <taxon>Bacilli</taxon>
        <taxon>Bacillales</taxon>
        <taxon>Paenibacillaceae</taxon>
        <taxon>Paenibacillus</taxon>
    </lineage>
</organism>
<dbReference type="PANTHER" id="PTHR43649:SF33">
    <property type="entry name" value="POLYGALACTURONAN_RHAMNOGALACTURONAN-BINDING PROTEIN YTCQ"/>
    <property type="match status" value="1"/>
</dbReference>
<dbReference type="CDD" id="cd13580">
    <property type="entry name" value="PBP2_AlgQ_like_1"/>
    <property type="match status" value="1"/>
</dbReference>
<evidence type="ECO:0000313" key="4">
    <source>
        <dbReference type="EMBL" id="MBP1988656.1"/>
    </source>
</evidence>
<dbReference type="RefSeq" id="WP_245375187.1">
    <property type="nucleotide sequence ID" value="NZ_JAGGLB010000001.1"/>
</dbReference>
<dbReference type="InterPro" id="IPR050490">
    <property type="entry name" value="Bact_solute-bd_prot1"/>
</dbReference>
<dbReference type="Gene3D" id="3.40.190.10">
    <property type="entry name" value="Periplasmic binding protein-like II"/>
    <property type="match status" value="2"/>
</dbReference>
<dbReference type="EMBL" id="JAGGLB010000001">
    <property type="protein sequence ID" value="MBP1988656.1"/>
    <property type="molecule type" value="Genomic_DNA"/>
</dbReference>
<gene>
    <name evidence="4" type="ORF">J2Z66_000251</name>
</gene>
<feature type="region of interest" description="Disordered" evidence="2">
    <location>
        <begin position="27"/>
        <end position="51"/>
    </location>
</feature>
<proteinExistence type="predicted"/>
<evidence type="ECO:0000256" key="3">
    <source>
        <dbReference type="SAM" id="SignalP"/>
    </source>
</evidence>
<reference evidence="4 5" key="1">
    <citation type="submission" date="2021-03" db="EMBL/GenBank/DDBJ databases">
        <title>Genomic Encyclopedia of Type Strains, Phase IV (KMG-IV): sequencing the most valuable type-strain genomes for metagenomic binning, comparative biology and taxonomic classification.</title>
        <authorList>
            <person name="Goeker M."/>
        </authorList>
    </citation>
    <scope>NUCLEOTIDE SEQUENCE [LARGE SCALE GENOMIC DNA]</scope>
    <source>
        <strain evidence="4 5">DSM 26048</strain>
    </source>
</reference>
<dbReference type="Proteomes" id="UP001519287">
    <property type="component" value="Unassembled WGS sequence"/>
</dbReference>
<keyword evidence="1 3" id="KW-0732">Signal</keyword>
<dbReference type="SUPFAM" id="SSF53850">
    <property type="entry name" value="Periplasmic binding protein-like II"/>
    <property type="match status" value="1"/>
</dbReference>
<evidence type="ECO:0000313" key="5">
    <source>
        <dbReference type="Proteomes" id="UP001519287"/>
    </source>
</evidence>
<evidence type="ECO:0000256" key="2">
    <source>
        <dbReference type="SAM" id="MobiDB-lite"/>
    </source>
</evidence>
<protein>
    <submittedName>
        <fullName evidence="4">Aldouronate transport system substrate-binding protein</fullName>
    </submittedName>
</protein>
<name>A0ABS4IM65_9BACL</name>
<keyword evidence="5" id="KW-1185">Reference proteome</keyword>
<sequence>MNKMKRIPLLCLMMAVMVLVSACGGSPASTSEGTKKPAATDASTATPEAGKQTVELTTIRSSHKEIKFDAGETMDKNAVYDAYEKELGVAVKNLWVADGAQYEQKLKMSIASNDIPDFMVVSSTQLQQLIEADMIMDISSVYDKTATDATKAFLTKDGGNQMNSAKFGGKLMAIPATDSPFNGSTYLWVRKDWLKQLNLPEPKTMQDVIKISEAFTEQDPGGTGKSFGLTLTKELWSPAYGLTGFFNGYKAYPGQWIKNSDGKLVYGSIQPEMKTALKQLQDMFNAGQIDPEFGVKDAAKENELIAGNKLGMAYGAFWLSSYPLAEAAVKDGKLVQDWEAYPIVSIDAQPAKTQVASAAGSYWVISKDCKNPEAVIQILNKWIQIMEAPSDADKVYSFGNSLEDKGQNYWMLNPVLVYSQDQNVQAGELLPKAIEAKDPSLLGDNADRLGRYDHVQKYVSGDASMWFDWAISKPGGTFAIMNQYLKEDRYHFDAFYGAQTPTMTEKNAVLQTKMDEIFMKIIMNQVSVDEFDKFVQEWQNLGGETITKEVNDWYAAVSKN</sequence>
<feature type="chain" id="PRO_5045875101" evidence="3">
    <location>
        <begin position="23"/>
        <end position="560"/>
    </location>
</feature>